<accession>A0A183PA42</accession>
<protein>
    <submittedName>
        <fullName evidence="1">Uncharacterized protein</fullName>
    </submittedName>
</protein>
<evidence type="ECO:0000313" key="1">
    <source>
        <dbReference type="EMBL" id="VDP57495.1"/>
    </source>
</evidence>
<sequence length="152" mass="18055">MVLIFERMALFFCIEDYRCRINRVLNAPSEDDMKKLYDRLNEVDKEMNSINNVDGEERSLRTQLAETESSLKSLDEKLRDHESQIAKLKLYFTTLLRSSVIRKYAFRQSLDEERTEVLKELELKNKEAEQQLATVRAKVKEQEDAGYVFFFQ</sequence>
<name>A0A183PA42_9TREM</name>
<dbReference type="EMBL" id="UZAL01031277">
    <property type="protein sequence ID" value="VDP57495.1"/>
    <property type="molecule type" value="Genomic_DNA"/>
</dbReference>
<evidence type="ECO:0000313" key="2">
    <source>
        <dbReference type="Proteomes" id="UP000269396"/>
    </source>
</evidence>
<proteinExistence type="predicted"/>
<organism evidence="1 2">
    <name type="scientific">Schistosoma mattheei</name>
    <dbReference type="NCBI Taxonomy" id="31246"/>
    <lineage>
        <taxon>Eukaryota</taxon>
        <taxon>Metazoa</taxon>
        <taxon>Spiralia</taxon>
        <taxon>Lophotrochozoa</taxon>
        <taxon>Platyhelminthes</taxon>
        <taxon>Trematoda</taxon>
        <taxon>Digenea</taxon>
        <taxon>Strigeidida</taxon>
        <taxon>Schistosomatoidea</taxon>
        <taxon>Schistosomatidae</taxon>
        <taxon>Schistosoma</taxon>
    </lineage>
</organism>
<gene>
    <name evidence="1" type="ORF">SMTD_LOCUS11228</name>
</gene>
<dbReference type="STRING" id="31246.A0A183PA42"/>
<reference evidence="1 2" key="1">
    <citation type="submission" date="2018-11" db="EMBL/GenBank/DDBJ databases">
        <authorList>
            <consortium name="Pathogen Informatics"/>
        </authorList>
    </citation>
    <scope>NUCLEOTIDE SEQUENCE [LARGE SCALE GENOMIC DNA]</scope>
    <source>
        <strain>Denwood</strain>
        <strain evidence="2">Zambia</strain>
    </source>
</reference>
<dbReference type="AlphaFoldDB" id="A0A183PA42"/>
<keyword evidence="2" id="KW-1185">Reference proteome</keyword>
<dbReference type="Proteomes" id="UP000269396">
    <property type="component" value="Unassembled WGS sequence"/>
</dbReference>